<dbReference type="EMBL" id="JAFNEN010001879">
    <property type="protein sequence ID" value="KAG8173321.1"/>
    <property type="molecule type" value="Genomic_DNA"/>
</dbReference>
<name>A0AAV6TNX8_9ARAC</name>
<dbReference type="Pfam" id="PF14291">
    <property type="entry name" value="DUF4371"/>
    <property type="match status" value="1"/>
</dbReference>
<dbReference type="AlphaFoldDB" id="A0AAV6TNX8"/>
<evidence type="ECO:0008006" key="5">
    <source>
        <dbReference type="Google" id="ProtNLM"/>
    </source>
</evidence>
<dbReference type="InterPro" id="IPR008906">
    <property type="entry name" value="HATC_C_dom"/>
</dbReference>
<dbReference type="GO" id="GO:0046983">
    <property type="term" value="F:protein dimerization activity"/>
    <property type="evidence" value="ECO:0007669"/>
    <property type="project" value="InterPro"/>
</dbReference>
<feature type="domain" description="HAT C-terminal dimerisation" evidence="1">
    <location>
        <begin position="417"/>
        <end position="474"/>
    </location>
</feature>
<gene>
    <name evidence="3" type="ORF">JTE90_003636</name>
</gene>
<dbReference type="PANTHER" id="PTHR45749">
    <property type="match status" value="1"/>
</dbReference>
<accession>A0AAV6TNX8</accession>
<evidence type="ECO:0000313" key="3">
    <source>
        <dbReference type="EMBL" id="KAG8173321.1"/>
    </source>
</evidence>
<dbReference type="Pfam" id="PF05699">
    <property type="entry name" value="Dimer_Tnp_hAT"/>
    <property type="match status" value="1"/>
</dbReference>
<protein>
    <recommendedName>
        <fullName evidence="5">Zinc finger MYM-type protein 1</fullName>
    </recommendedName>
</protein>
<evidence type="ECO:0000313" key="4">
    <source>
        <dbReference type="Proteomes" id="UP000827092"/>
    </source>
</evidence>
<sequence>MSRKVLEVIIQQVHQAKYFGLIVDSTPDISHIDQLAIVLRYVDTDGDAVERFLTFHAIHNHTSSHLHDVIVEYLKSLNIDLKYCRGQSYDNASNMSGKYSGLQARLKDNHLIEYVPCSAHSLNLVGTNAAECCSSAVSFFGIVQTLYNFFSGSTHRWELLKEQMKNETRPITLKSTSTTRWSANADAVKALKKNFSAIGNVLCAISNNPEENLSTRHDAKSLFGSIKTFEFALMLIIWDAILQRINKSNISLQKVNCEISTIISLYESLVAFIQKVREEFDMYEVEAAKLAFTKEYTSKRKRNTPKSKHLDESSSTGVSLSDREKFLYETHNVLCDAIISELNKRKKAYSSLDTRFGFLTSKNMGTYEIQKAAKNFQEIYTDDIEEFPEEYLQFSNFNLGNITPSEKLKGLKSLGIEHTFPNVSTALQIMLSIPISNCSSERSFSVLKRIKNRLRSSISLNNLSYLSLLAIESDLTEVINFDDVIKDFVSAKTRKMPFHK</sequence>
<comment type="caution">
    <text evidence="3">The sequence shown here is derived from an EMBL/GenBank/DDBJ whole genome shotgun (WGS) entry which is preliminary data.</text>
</comment>
<organism evidence="3 4">
    <name type="scientific">Oedothorax gibbosus</name>
    <dbReference type="NCBI Taxonomy" id="931172"/>
    <lineage>
        <taxon>Eukaryota</taxon>
        <taxon>Metazoa</taxon>
        <taxon>Ecdysozoa</taxon>
        <taxon>Arthropoda</taxon>
        <taxon>Chelicerata</taxon>
        <taxon>Arachnida</taxon>
        <taxon>Araneae</taxon>
        <taxon>Araneomorphae</taxon>
        <taxon>Entelegynae</taxon>
        <taxon>Araneoidea</taxon>
        <taxon>Linyphiidae</taxon>
        <taxon>Erigoninae</taxon>
        <taxon>Oedothorax</taxon>
    </lineage>
</organism>
<evidence type="ECO:0000259" key="2">
    <source>
        <dbReference type="Pfam" id="PF14291"/>
    </source>
</evidence>
<keyword evidence="4" id="KW-1185">Reference proteome</keyword>
<dbReference type="InterPro" id="IPR012337">
    <property type="entry name" value="RNaseH-like_sf"/>
</dbReference>
<evidence type="ECO:0000259" key="1">
    <source>
        <dbReference type="Pfam" id="PF05699"/>
    </source>
</evidence>
<feature type="domain" description="DUF4371" evidence="2">
    <location>
        <begin position="2"/>
        <end position="101"/>
    </location>
</feature>
<dbReference type="SUPFAM" id="SSF53098">
    <property type="entry name" value="Ribonuclease H-like"/>
    <property type="match status" value="1"/>
</dbReference>
<dbReference type="PANTHER" id="PTHR45749:SF23">
    <property type="entry name" value="ZINC FINGER MYM-TYPE PROTEIN 1-LIKE"/>
    <property type="match status" value="1"/>
</dbReference>
<proteinExistence type="predicted"/>
<dbReference type="InterPro" id="IPR025398">
    <property type="entry name" value="DUF4371"/>
</dbReference>
<reference evidence="3 4" key="1">
    <citation type="journal article" date="2022" name="Nat. Ecol. Evol.">
        <title>A masculinizing supergene underlies an exaggerated male reproductive morph in a spider.</title>
        <authorList>
            <person name="Hendrickx F."/>
            <person name="De Corte Z."/>
            <person name="Sonet G."/>
            <person name="Van Belleghem S.M."/>
            <person name="Kostlbacher S."/>
            <person name="Vangestel C."/>
        </authorList>
    </citation>
    <scope>NUCLEOTIDE SEQUENCE [LARGE SCALE GENOMIC DNA]</scope>
    <source>
        <strain evidence="3">W744_W776</strain>
    </source>
</reference>
<dbReference type="Proteomes" id="UP000827092">
    <property type="component" value="Unassembled WGS sequence"/>
</dbReference>